<feature type="compositionally biased region" description="Acidic residues" evidence="8">
    <location>
        <begin position="365"/>
        <end position="377"/>
    </location>
</feature>
<feature type="compositionally biased region" description="Low complexity" evidence="8">
    <location>
        <begin position="1316"/>
        <end position="1369"/>
    </location>
</feature>
<dbReference type="GO" id="GO:0051898">
    <property type="term" value="P:negative regulation of phosphatidylinositol 3-kinase/protein kinase B signal transduction"/>
    <property type="evidence" value="ECO:0007669"/>
    <property type="project" value="UniProtKB-ARBA"/>
</dbReference>
<feature type="compositionally biased region" description="Acidic residues" evidence="8">
    <location>
        <begin position="344"/>
        <end position="353"/>
    </location>
</feature>
<name>L8H9X0_ACACF</name>
<comment type="similarity">
    <text evidence="2">Belongs to the PTEN phosphatase protein family.</text>
</comment>
<feature type="compositionally biased region" description="Basic residues" evidence="8">
    <location>
        <begin position="547"/>
        <end position="560"/>
    </location>
</feature>
<evidence type="ECO:0000259" key="11">
    <source>
        <dbReference type="PROSITE" id="PS51182"/>
    </source>
</evidence>
<evidence type="ECO:0000313" key="12">
    <source>
        <dbReference type="EMBL" id="ELR22324.1"/>
    </source>
</evidence>
<feature type="region of interest" description="Disordered" evidence="8">
    <location>
        <begin position="1624"/>
        <end position="1685"/>
    </location>
</feature>
<keyword evidence="3" id="KW-0378">Hydrolase</keyword>
<keyword evidence="4" id="KW-0904">Protein phosphatase</keyword>
<dbReference type="GO" id="GO:0140986">
    <property type="term" value="P:G protein-coupled chemorepellent receptor signaling pathway"/>
    <property type="evidence" value="ECO:0007669"/>
    <property type="project" value="UniProtKB-ARBA"/>
</dbReference>
<dbReference type="Pfam" id="PF10409">
    <property type="entry name" value="PTEN_C2"/>
    <property type="match status" value="1"/>
</dbReference>
<dbReference type="InterPro" id="IPR051281">
    <property type="entry name" value="Dual-spec_lipid-protein_phosph"/>
</dbReference>
<organism evidence="12 13">
    <name type="scientific">Acanthamoeba castellanii (strain ATCC 30010 / Neff)</name>
    <dbReference type="NCBI Taxonomy" id="1257118"/>
    <lineage>
        <taxon>Eukaryota</taxon>
        <taxon>Amoebozoa</taxon>
        <taxon>Discosea</taxon>
        <taxon>Longamoebia</taxon>
        <taxon>Centramoebida</taxon>
        <taxon>Acanthamoebidae</taxon>
        <taxon>Acanthamoeba</taxon>
    </lineage>
</organism>
<feature type="region of interest" description="Disordered" evidence="8">
    <location>
        <begin position="1178"/>
        <end position="1221"/>
    </location>
</feature>
<dbReference type="GO" id="GO:0006629">
    <property type="term" value="P:lipid metabolic process"/>
    <property type="evidence" value="ECO:0007669"/>
    <property type="project" value="UniProtKB-KW"/>
</dbReference>
<feature type="region of interest" description="Disordered" evidence="8">
    <location>
        <begin position="919"/>
        <end position="938"/>
    </location>
</feature>
<dbReference type="GO" id="GO:0051489">
    <property type="term" value="P:regulation of filopodium assembly"/>
    <property type="evidence" value="ECO:0007669"/>
    <property type="project" value="UniProtKB-ARBA"/>
</dbReference>
<dbReference type="VEuPathDB" id="AmoebaDB:ACA1_252800"/>
<evidence type="ECO:0000256" key="3">
    <source>
        <dbReference type="ARBA" id="ARBA00022801"/>
    </source>
</evidence>
<feature type="region of interest" description="Disordered" evidence="8">
    <location>
        <begin position="801"/>
        <end position="902"/>
    </location>
</feature>
<dbReference type="GO" id="GO:1903665">
    <property type="term" value="P:negative regulation of asexual reproduction"/>
    <property type="evidence" value="ECO:0007669"/>
    <property type="project" value="UniProtKB-ARBA"/>
</dbReference>
<feature type="compositionally biased region" description="Gly residues" evidence="8">
    <location>
        <begin position="825"/>
        <end position="834"/>
    </location>
</feature>
<feature type="region of interest" description="Disordered" evidence="8">
    <location>
        <begin position="331"/>
        <end position="498"/>
    </location>
</feature>
<evidence type="ECO:0000313" key="13">
    <source>
        <dbReference type="Proteomes" id="UP000011083"/>
    </source>
</evidence>
<dbReference type="FunFam" id="3.90.190.10:FF:000029">
    <property type="entry name" value="Phosphatidylinositol 3,4,5-trisphosphate 3-phosphatase and dual-specificity protein phosphatase PTEN"/>
    <property type="match status" value="1"/>
</dbReference>
<evidence type="ECO:0000256" key="7">
    <source>
        <dbReference type="SAM" id="Coils"/>
    </source>
</evidence>
<dbReference type="RefSeq" id="XP_004367580.1">
    <property type="nucleotide sequence ID" value="XM_004367523.1"/>
</dbReference>
<dbReference type="KEGG" id="acan:ACA1_252800"/>
<dbReference type="GO" id="GO:0005829">
    <property type="term" value="C:cytosol"/>
    <property type="evidence" value="ECO:0007669"/>
    <property type="project" value="TreeGrafter"/>
</dbReference>
<keyword evidence="7" id="KW-0175">Coiled coil</keyword>
<dbReference type="PANTHER" id="PTHR12305:SF60">
    <property type="entry name" value="PHOSPHATIDYLINOSITOL 3,4,5-TRISPHOSPHATE 3-PHOSPHATASE TPTE2-RELATED"/>
    <property type="match status" value="1"/>
</dbReference>
<dbReference type="STRING" id="1257118.L8H9X0"/>
<feature type="compositionally biased region" description="Low complexity" evidence="8">
    <location>
        <begin position="804"/>
        <end position="824"/>
    </location>
</feature>
<dbReference type="OrthoDB" id="16692at2759"/>
<evidence type="ECO:0000259" key="9">
    <source>
        <dbReference type="PROSITE" id="PS50056"/>
    </source>
</evidence>
<feature type="compositionally biased region" description="Basic and acidic residues" evidence="8">
    <location>
        <begin position="745"/>
        <end position="754"/>
    </location>
</feature>
<evidence type="ECO:0000256" key="8">
    <source>
        <dbReference type="SAM" id="MobiDB-lite"/>
    </source>
</evidence>
<dbReference type="PROSITE" id="PS50056">
    <property type="entry name" value="TYR_PHOSPHATASE_2"/>
    <property type="match status" value="1"/>
</dbReference>
<feature type="compositionally biased region" description="Basic residues" evidence="8">
    <location>
        <begin position="1027"/>
        <end position="1039"/>
    </location>
</feature>
<evidence type="ECO:0000256" key="6">
    <source>
        <dbReference type="ARBA" id="ARBA00023273"/>
    </source>
</evidence>
<feature type="compositionally biased region" description="Gly residues" evidence="8">
    <location>
        <begin position="1654"/>
        <end position="1670"/>
    </location>
</feature>
<sequence>MTSQLRKLVSKKKKRFAQEGFDLDLSYITDNVIAMGFPSDSVGGIYRNPRKEVIRMLDTYHENQYKVYNLCSERTYNHAIFYGRVSDFPIDDHNVPTMPMIRQFCEDAEQWLHQDEDNVIAVHCKAGKGRTGLMICCWLIHSQTCATSREAIELFGKERTKDRKGVTIPSQRRYIRYYELLLQHQLDPRDLPPPGQIPVVFLTEVRTNVIPTYDKSGANMRILLSDRSGNELYSDIAKYKVENKNPSGGLYFDCRSCPLKGDVRLLIFHKSTTILQLWFNTMFVTRTQLTFRKHELDKANKDKTHIPNNFTLTMVVTLPIKNPYFADVQEGEADLSSDSSQPATDDDDEGSDNDENHNNNNNAGEADEGEEHADDADDRERDAAAEASGNNRGRRGGSGIGSIAGGRPPKAGKKKGKKEEKKTKKEKDGQDGGKEKEEKRSRSLIKRFGRESENNVATKPRLENGDAVPPPKKWRLSLVAPTKIPKPRRRSSSLDESDSLMAPELGEFAPGQLIDAGILLGGLPYASSASDSAVVMKEDGHIEHSSHQHHISNGHTKKEKKNKEKEKKMKNNNNKHSPKKRPLTASASDLRHSSGSDVISVHSGSGHIAIGVPMSARDPEPSSHDKSTTNPRKHSSPAAVRRDTGGSSSPAQGSVDHQKTPERRASGLATLPALVAPAGSRRSPKGSGSARETGDHVDTNGGSAGRRAGEAENEYDEVGRGKVEGEEVAGPTLAELEAEEIGGDEDAKERESPGRRKVGLQANLRRLSVRLTNVPNIFSKSASVKPVREKEESSVVGGSVIHLSSSGTHGTPQQQQGGSCIVISSGGGGAGGGRDMINAAAAAADYAQGDEKPPKKSKRSRRKSRLSVNFDNLKKLTGLSHPDQMEKKPKQQFSKHARFDDRRLSTSAPSLVYPLMTTASSSSSLPAIEPADLSSTPNKHLCAIYGDDSYEDLDLDLDARSDGSSGSGSSSMADKAAAAFNQAAAAAGDFSSTPTTLSSLSSSPSSFLSASSSLTPSSSSSSSFMSPHHHHHLQQHQHHQQQQQLQARSKVSEIIDKWNAHGLKSREHHTEDALGVMRRGPGDRSEIAVRRFAAQAARGSYPAQANHNYPGLYGGSCNDLYTRSDPLLRSDDYYDTSGYSTSLPSDSVMAGMSMSTSPYSSGMGSLSCSVEGSLGESDEFAGAQSSRFRGWGKRQLTDPRRPRPRSLHAGEGTGNGDFERRRQPMLSVSGGAASPGPRPVGKVYMAAKALEPDPAQPASAPLLSSLSTSTTSSSSLSSSSLSTASFGPKSPTAAAKPPQSMRERVRAVVEKPRSGSLASSQPPSLMPSLSSPGGLSSPRTASPRLSLSSSSSSSSSPSPSRSSFASSSSVPINKKRAITVGLPGAKRGGGGGGGSSKEPLSARADNSWITLNSATSNAAALSSHNHLYTHHYSGRGRQRALSISSAVVAPVNLRKATSSATLSAIAPRDLIPMHAAANSFSTPLADFRESRDRRTDNRAQLWARLKGGGGGSGGSHSSLLADVANETGPEGVILPLIGRKRSSNSIGSGGSGGSEIRSARSGPTIHMSQSSIITASASASHSGGGSSDPQAFKKADEVSEAFRRTLESTPVPQVVDDRRRKWSFMSPGGGGGGSGIVSLAGRDREPTRKKTGGSIIGGFMGGGSGGGGGATQEEGASRGGRKGSWKAKLAPLIEVSNSNSSSSPVSPLGGRGVSCVTLGTRHDGDSVSVVSPSFYTPPPTSSPASASSSSLSLSSPGSGSSAAAPPLASTLAANARRKRAEEDAGVGVEALRQMLREKEQEAEEARKVMEAKQYEVRELKERLWEKLNFVEDSI</sequence>
<feature type="region of interest" description="Disordered" evidence="8">
    <location>
        <begin position="1008"/>
        <end position="1050"/>
    </location>
</feature>
<dbReference type="CDD" id="cd14509">
    <property type="entry name" value="PTP_PTEN"/>
    <property type="match status" value="1"/>
</dbReference>
<dbReference type="InterPro" id="IPR016130">
    <property type="entry name" value="Tyr_Pase_AS"/>
</dbReference>
<dbReference type="PANTHER" id="PTHR12305">
    <property type="entry name" value="PHOSPHATASE WITH HOMOLOGY TO TENSIN"/>
    <property type="match status" value="1"/>
</dbReference>
<feature type="compositionally biased region" description="Low complexity" evidence="8">
    <location>
        <begin position="1554"/>
        <end position="1581"/>
    </location>
</feature>
<feature type="compositionally biased region" description="Low complexity" evidence="8">
    <location>
        <begin position="1008"/>
        <end position="1026"/>
    </location>
</feature>
<dbReference type="PROSITE" id="PS51181">
    <property type="entry name" value="PPASE_TENSIN"/>
    <property type="match status" value="1"/>
</dbReference>
<evidence type="ECO:0000256" key="5">
    <source>
        <dbReference type="ARBA" id="ARBA00023098"/>
    </source>
</evidence>
<dbReference type="InterPro" id="IPR029021">
    <property type="entry name" value="Prot-tyrosine_phosphatase-like"/>
</dbReference>
<evidence type="ECO:0000259" key="10">
    <source>
        <dbReference type="PROSITE" id="PS51181"/>
    </source>
</evidence>
<dbReference type="EMBL" id="KB007885">
    <property type="protein sequence ID" value="ELR22324.1"/>
    <property type="molecule type" value="Genomic_DNA"/>
</dbReference>
<evidence type="ECO:0000256" key="4">
    <source>
        <dbReference type="ARBA" id="ARBA00022912"/>
    </source>
</evidence>
<dbReference type="InterPro" id="IPR035892">
    <property type="entry name" value="C2_domain_sf"/>
</dbReference>
<feature type="compositionally biased region" description="Basic and acidic residues" evidence="8">
    <location>
        <begin position="536"/>
        <end position="546"/>
    </location>
</feature>
<dbReference type="GO" id="GO:0004721">
    <property type="term" value="F:phosphoprotein phosphatase activity"/>
    <property type="evidence" value="ECO:0007669"/>
    <property type="project" value="UniProtKB-KW"/>
</dbReference>
<feature type="region of interest" description="Disordered" evidence="8">
    <location>
        <begin position="1538"/>
        <end position="1596"/>
    </location>
</feature>
<feature type="compositionally biased region" description="Gly residues" evidence="8">
    <location>
        <begin position="1386"/>
        <end position="1395"/>
    </location>
</feature>
<dbReference type="SUPFAM" id="SSF52799">
    <property type="entry name" value="(Phosphotyrosine protein) phosphatases II"/>
    <property type="match status" value="1"/>
</dbReference>
<accession>L8H9X0</accession>
<dbReference type="GO" id="GO:0016314">
    <property type="term" value="F:phosphatidylinositol-3,4,5-trisphosphate 3-phosphatase activity"/>
    <property type="evidence" value="ECO:0007669"/>
    <property type="project" value="TreeGrafter"/>
</dbReference>
<feature type="compositionally biased region" description="Basic and acidic residues" evidence="8">
    <location>
        <begin position="417"/>
        <end position="441"/>
    </location>
</feature>
<feature type="domain" description="Tyrosine specific protein phosphatases" evidence="9">
    <location>
        <begin position="102"/>
        <end position="159"/>
    </location>
</feature>
<protein>
    <submittedName>
        <fullName evidence="12">Dual specificity phosphatase, catalytic domain containing protein</fullName>
    </submittedName>
</protein>
<feature type="compositionally biased region" description="Low complexity" evidence="8">
    <location>
        <begin position="1742"/>
        <end position="1766"/>
    </location>
</feature>
<dbReference type="Pfam" id="PF22785">
    <property type="entry name" value="Tc-R-P"/>
    <property type="match status" value="1"/>
</dbReference>
<dbReference type="Proteomes" id="UP000011083">
    <property type="component" value="Unassembled WGS sequence"/>
</dbReference>
<feature type="compositionally biased region" description="Basic and acidic residues" evidence="8">
    <location>
        <begin position="617"/>
        <end position="627"/>
    </location>
</feature>
<dbReference type="InterPro" id="IPR003595">
    <property type="entry name" value="Tyr_Pase_cat"/>
</dbReference>
<dbReference type="InterPro" id="IPR000387">
    <property type="entry name" value="Tyr_Pase_dom"/>
</dbReference>
<reference evidence="12 13" key="1">
    <citation type="journal article" date="2013" name="Genome Biol.">
        <title>Genome of Acanthamoeba castellanii highlights extensive lateral gene transfer and early evolution of tyrosine kinase signaling.</title>
        <authorList>
            <person name="Clarke M."/>
            <person name="Lohan A.J."/>
            <person name="Liu B."/>
            <person name="Lagkouvardos I."/>
            <person name="Roy S."/>
            <person name="Zafar N."/>
            <person name="Bertelli C."/>
            <person name="Schilde C."/>
            <person name="Kianianmomeni A."/>
            <person name="Burglin T.R."/>
            <person name="Frech C."/>
            <person name="Turcotte B."/>
            <person name="Kopec K.O."/>
            <person name="Synnott J.M."/>
            <person name="Choo C."/>
            <person name="Paponov I."/>
            <person name="Finkler A."/>
            <person name="Soon Heng Tan C."/>
            <person name="Hutchins A.P."/>
            <person name="Weinmeier T."/>
            <person name="Rattei T."/>
            <person name="Chu J.S."/>
            <person name="Gimenez G."/>
            <person name="Irimia M."/>
            <person name="Rigden D.J."/>
            <person name="Fitzpatrick D.A."/>
            <person name="Lorenzo-Morales J."/>
            <person name="Bateman A."/>
            <person name="Chiu C.H."/>
            <person name="Tang P."/>
            <person name="Hegemann P."/>
            <person name="Fromm H."/>
            <person name="Raoult D."/>
            <person name="Greub G."/>
            <person name="Miranda-Saavedra D."/>
            <person name="Chen N."/>
            <person name="Nash P."/>
            <person name="Ginger M.L."/>
            <person name="Horn M."/>
            <person name="Schaap P."/>
            <person name="Caler L."/>
            <person name="Loftus B."/>
        </authorList>
    </citation>
    <scope>NUCLEOTIDE SEQUENCE [LARGE SCALE GENOMIC DNA]</scope>
    <source>
        <strain evidence="12 13">Neff</strain>
    </source>
</reference>
<dbReference type="OMA" id="HHISNGH"/>
<dbReference type="GeneID" id="14923257"/>
<dbReference type="SUPFAM" id="SSF49562">
    <property type="entry name" value="C2 domain (Calcium/lipid-binding domain, CaLB)"/>
    <property type="match status" value="1"/>
</dbReference>
<dbReference type="InterPro" id="IPR029023">
    <property type="entry name" value="Tensin_phosphatase"/>
</dbReference>
<keyword evidence="6" id="KW-0966">Cell projection</keyword>
<feature type="domain" description="Phosphatase tensin-type" evidence="10">
    <location>
        <begin position="14"/>
        <end position="185"/>
    </location>
</feature>
<evidence type="ECO:0000256" key="1">
    <source>
        <dbReference type="ARBA" id="ARBA00004487"/>
    </source>
</evidence>
<feature type="region of interest" description="Disordered" evidence="8">
    <location>
        <begin position="529"/>
        <end position="760"/>
    </location>
</feature>
<keyword evidence="5" id="KW-0443">Lipid metabolism</keyword>
<keyword evidence="13" id="KW-1185">Reference proteome</keyword>
<comment type="subcellular location">
    <subcellularLocation>
        <location evidence="1">Cell projection</location>
        <location evidence="1">Neuron projection</location>
    </subcellularLocation>
</comment>
<dbReference type="PROSITE" id="PS51182">
    <property type="entry name" value="C2_TENSIN"/>
    <property type="match status" value="1"/>
</dbReference>
<feature type="region of interest" description="Disordered" evidence="8">
    <location>
        <begin position="1726"/>
        <end position="1766"/>
    </location>
</feature>
<feature type="domain" description="C2 tensin-type" evidence="11">
    <location>
        <begin position="197"/>
        <end position="319"/>
    </location>
</feature>
<dbReference type="InterPro" id="IPR045101">
    <property type="entry name" value="PTP_PTEN"/>
</dbReference>
<feature type="compositionally biased region" description="Basic and acidic residues" evidence="8">
    <location>
        <begin position="1301"/>
        <end position="1313"/>
    </location>
</feature>
<feature type="region of interest" description="Disordered" evidence="8">
    <location>
        <begin position="1253"/>
        <end position="1401"/>
    </location>
</feature>
<proteinExistence type="inferred from homology"/>
<feature type="compositionally biased region" description="Basic and acidic residues" evidence="8">
    <location>
        <begin position="656"/>
        <end position="665"/>
    </location>
</feature>
<dbReference type="InterPro" id="IPR014020">
    <property type="entry name" value="Tensin_C2-dom"/>
</dbReference>
<gene>
    <name evidence="12" type="ORF">ACA1_252800</name>
</gene>
<feature type="coiled-coil region" evidence="7">
    <location>
        <begin position="1788"/>
        <end position="1822"/>
    </location>
</feature>
<evidence type="ECO:0000256" key="2">
    <source>
        <dbReference type="ARBA" id="ARBA00007881"/>
    </source>
</evidence>
<feature type="compositionally biased region" description="Low complexity" evidence="8">
    <location>
        <begin position="1257"/>
        <end position="1285"/>
    </location>
</feature>
<dbReference type="GO" id="GO:0031038">
    <property type="term" value="P:myosin II filament organization"/>
    <property type="evidence" value="ECO:0007669"/>
    <property type="project" value="UniProtKB-ARBA"/>
</dbReference>
<feature type="compositionally biased region" description="Basic residues" evidence="8">
    <location>
        <begin position="855"/>
        <end position="865"/>
    </location>
</feature>
<dbReference type="PROSITE" id="PS00383">
    <property type="entry name" value="TYR_PHOSPHATASE_1"/>
    <property type="match status" value="1"/>
</dbReference>
<dbReference type="Gene3D" id="2.60.40.1110">
    <property type="match status" value="1"/>
</dbReference>
<dbReference type="Gene3D" id="3.90.190.10">
    <property type="entry name" value="Protein tyrosine phosphatase superfamily"/>
    <property type="match status" value="1"/>
</dbReference>
<dbReference type="SMART" id="SM00404">
    <property type="entry name" value="PTPc_motif"/>
    <property type="match status" value="1"/>
</dbReference>